<accession>A0AAJ6CR12</accession>
<evidence type="ECO:0000313" key="9">
    <source>
        <dbReference type="Proteomes" id="UP001321249"/>
    </source>
</evidence>
<gene>
    <name evidence="6" type="ORF">GKO46_14125</name>
    <name evidence="7" type="ORF">GKO48_04030</name>
</gene>
<comment type="function">
    <text evidence="1">Involved in the transposition of the insertion sequence.</text>
</comment>
<dbReference type="GO" id="GO:0003677">
    <property type="term" value="F:DNA binding"/>
    <property type="evidence" value="ECO:0007669"/>
    <property type="project" value="UniProtKB-KW"/>
</dbReference>
<dbReference type="InterPro" id="IPR052183">
    <property type="entry name" value="IS_Transposase"/>
</dbReference>
<dbReference type="EMBL" id="WMBE01000013">
    <property type="protein sequence ID" value="MDG0868196.1"/>
    <property type="molecule type" value="Genomic_DNA"/>
</dbReference>
<dbReference type="GO" id="GO:0006310">
    <property type="term" value="P:DNA recombination"/>
    <property type="evidence" value="ECO:0007669"/>
    <property type="project" value="UniProtKB-KW"/>
</dbReference>
<dbReference type="InterPro" id="IPR036397">
    <property type="entry name" value="RNaseH_sf"/>
</dbReference>
<dbReference type="NCBIfam" id="NF033587">
    <property type="entry name" value="transpos_IS6"/>
    <property type="match status" value="1"/>
</dbReference>
<dbReference type="GO" id="GO:0032196">
    <property type="term" value="P:transposition"/>
    <property type="evidence" value="ECO:0007669"/>
    <property type="project" value="UniProtKB-KW"/>
</dbReference>
<evidence type="ECO:0000256" key="4">
    <source>
        <dbReference type="ARBA" id="ARBA00023172"/>
    </source>
</evidence>
<evidence type="ECO:0000313" key="6">
    <source>
        <dbReference type="EMBL" id="MDG0868196.1"/>
    </source>
</evidence>
<feature type="domain" description="DDE" evidence="5">
    <location>
        <begin position="110"/>
        <end position="238"/>
    </location>
</feature>
<dbReference type="InterPro" id="IPR047930">
    <property type="entry name" value="Transpos_IS6"/>
</dbReference>
<evidence type="ECO:0000256" key="1">
    <source>
        <dbReference type="ARBA" id="ARBA00002286"/>
    </source>
</evidence>
<keyword evidence="3" id="KW-0238">DNA-binding</keyword>
<protein>
    <submittedName>
        <fullName evidence="7">IS6 family transposase</fullName>
    </submittedName>
</protein>
<evidence type="ECO:0000256" key="2">
    <source>
        <dbReference type="ARBA" id="ARBA00022578"/>
    </source>
</evidence>
<reference evidence="8" key="3">
    <citation type="submission" date="2023-06" db="EMBL/GenBank/DDBJ databases">
        <title>Pangenomics reveal diversification of enzyme families and niche specialization in globally abundant SAR202 bacteria.</title>
        <authorList>
            <person name="Saw J.H.W."/>
        </authorList>
    </citation>
    <scope>NUCLEOTIDE SEQUENCE [LARGE SCALE GENOMIC DNA]</scope>
    <source>
        <strain evidence="8">JH1073</strain>
    </source>
</reference>
<dbReference type="SUPFAM" id="SSF53098">
    <property type="entry name" value="Ribonuclease H-like"/>
    <property type="match status" value="1"/>
</dbReference>
<evidence type="ECO:0000259" key="5">
    <source>
        <dbReference type="Pfam" id="PF13610"/>
    </source>
</evidence>
<name>A0AAJ6CR12_9CHLR</name>
<reference evidence="8 9" key="1">
    <citation type="submission" date="2019-11" db="EMBL/GenBank/DDBJ databases">
        <authorList>
            <person name="Cho J.-C."/>
        </authorList>
    </citation>
    <scope>NUCLEOTIDE SEQUENCE [LARGE SCALE GENOMIC DNA]</scope>
    <source>
        <strain evidence="7 8">JH1073</strain>
        <strain evidence="6 9">JH702</strain>
    </source>
</reference>
<organism evidence="7 8">
    <name type="scientific">Candidatus Lucifugimonas marina</name>
    <dbReference type="NCBI Taxonomy" id="3038979"/>
    <lineage>
        <taxon>Bacteria</taxon>
        <taxon>Bacillati</taxon>
        <taxon>Chloroflexota</taxon>
        <taxon>Dehalococcoidia</taxon>
        <taxon>SAR202 cluster</taxon>
        <taxon>Candidatus Lucifugimonadales</taxon>
        <taxon>Candidatus Lucifugimonadaceae</taxon>
        <taxon>Candidatus Lucifugimonas</taxon>
    </lineage>
</organism>
<dbReference type="PANTHER" id="PTHR35528">
    <property type="entry name" value="BLL1675 PROTEIN"/>
    <property type="match status" value="1"/>
</dbReference>
<dbReference type="Proteomes" id="UP001321249">
    <property type="component" value="Unassembled WGS sequence"/>
</dbReference>
<dbReference type="InterPro" id="IPR032874">
    <property type="entry name" value="DDE_dom"/>
</dbReference>
<proteinExistence type="predicted"/>
<keyword evidence="2" id="KW-0815">Transposition</keyword>
<dbReference type="Pfam" id="PF13610">
    <property type="entry name" value="DDE_Tnp_IS240"/>
    <property type="match status" value="1"/>
</dbReference>
<reference evidence="7" key="2">
    <citation type="journal article" date="2023" name="Nat. Commun.">
        <title>Cultivation of marine bacteria of the SAR202 clade.</title>
        <authorList>
            <person name="Lim Y."/>
            <person name="Seo J.H."/>
            <person name="Giovannoni S.J."/>
            <person name="Kang I."/>
            <person name="Cho J.C."/>
        </authorList>
    </citation>
    <scope>NUCLEOTIDE SEQUENCE</scope>
    <source>
        <strain evidence="7">JH1073</strain>
    </source>
</reference>
<dbReference type="PANTHER" id="PTHR35528:SF3">
    <property type="entry name" value="BLL1675 PROTEIN"/>
    <property type="match status" value="1"/>
</dbReference>
<evidence type="ECO:0000256" key="3">
    <source>
        <dbReference type="ARBA" id="ARBA00023125"/>
    </source>
</evidence>
<keyword evidence="4" id="KW-0233">DNA recombination</keyword>
<dbReference type="AlphaFoldDB" id="A0AAJ6CR12"/>
<dbReference type="Proteomes" id="UP001219901">
    <property type="component" value="Chromosome"/>
</dbReference>
<dbReference type="Gene3D" id="3.30.420.10">
    <property type="entry name" value="Ribonuclease H-like superfamily/Ribonuclease H"/>
    <property type="match status" value="1"/>
</dbReference>
<keyword evidence="8" id="KW-1185">Reference proteome</keyword>
<evidence type="ECO:0000313" key="8">
    <source>
        <dbReference type="Proteomes" id="UP001219901"/>
    </source>
</evidence>
<dbReference type="RefSeq" id="WP_342836045.1">
    <property type="nucleotide sequence ID" value="NZ_CP046146.1"/>
</dbReference>
<evidence type="ECO:0000313" key="7">
    <source>
        <dbReference type="EMBL" id="WFG38811.1"/>
    </source>
</evidence>
<dbReference type="InterPro" id="IPR012337">
    <property type="entry name" value="RNaseH-like_sf"/>
</dbReference>
<dbReference type="EMBL" id="CP046147">
    <property type="protein sequence ID" value="WFG38811.1"/>
    <property type="molecule type" value="Genomic_DNA"/>
</dbReference>
<sequence>MTCPHCQSTSVSNRKFRTSLGYRTFCCLHCGRRFNERSGTQFNDLQFPNDIVLMAVLWRLRYKLGFRDVAELLLQRGFEVSYETIRVWEFRFAPLISEHLRAKRRGIAGQSWYLDETYIKVSGRWRYLYRAIDREGNLLDSMLSEHRDKHAARRFLRRLIDSAGQKPLRMTTDKHPAYTKAIRWIVGRKVLHRHSQYLNNRIEQNHRSIKQRYYPMLGFAKFESASRFCTAFDELRNYLRVRATDGEHVPADVRRKIFTDRWSTLMIELSA</sequence>